<protein>
    <submittedName>
        <fullName evidence="1">Uncharacterized protein</fullName>
    </submittedName>
</protein>
<gene>
    <name evidence="1" type="ORF">ASTO00021_LOCUS9203</name>
</gene>
<proteinExistence type="predicted"/>
<organism evidence="1">
    <name type="scientific">Aplanochytrium stocchinoi</name>
    <dbReference type="NCBI Taxonomy" id="215587"/>
    <lineage>
        <taxon>Eukaryota</taxon>
        <taxon>Sar</taxon>
        <taxon>Stramenopiles</taxon>
        <taxon>Bigyra</taxon>
        <taxon>Labyrinthulomycetes</taxon>
        <taxon>Thraustochytrida</taxon>
        <taxon>Thraustochytriidae</taxon>
        <taxon>Aplanochytrium</taxon>
    </lineage>
</organism>
<reference evidence="1" key="1">
    <citation type="submission" date="2021-01" db="EMBL/GenBank/DDBJ databases">
        <authorList>
            <person name="Corre E."/>
            <person name="Pelletier E."/>
            <person name="Niang G."/>
            <person name="Scheremetjew M."/>
            <person name="Finn R."/>
            <person name="Kale V."/>
            <person name="Holt S."/>
            <person name="Cochrane G."/>
            <person name="Meng A."/>
            <person name="Brown T."/>
            <person name="Cohen L."/>
        </authorList>
    </citation>
    <scope>NUCLEOTIDE SEQUENCE</scope>
    <source>
        <strain evidence="1">GSBS06</strain>
    </source>
</reference>
<dbReference type="EMBL" id="HBIN01012243">
    <property type="protein sequence ID" value="CAE0438979.1"/>
    <property type="molecule type" value="Transcribed_RNA"/>
</dbReference>
<sequence>MNKPESVVGCGGEEHASLPLPDDFECMATWEELSLEDGNYCEYRTQPSGSWHASKFSAGIVRKLLKESFQTYLTNVEKATKDCAAAVRRLVLKGPPIYLEDKNALPLPENGDTHIDLLWFSDDKKYASAVLVGALQGEEREKLWETQKEVLQAMEAAETQEDKTV</sequence>
<accession>A0A7S3LSW9</accession>
<dbReference type="AlphaFoldDB" id="A0A7S3LSW9"/>
<evidence type="ECO:0000313" key="1">
    <source>
        <dbReference type="EMBL" id="CAE0438979.1"/>
    </source>
</evidence>
<name>A0A7S3LSW9_9STRA</name>